<dbReference type="PANTHER" id="PTHR43643">
    <property type="entry name" value="HISTIDINOL-PHOSPHATE AMINOTRANSFERASE 2"/>
    <property type="match status" value="1"/>
</dbReference>
<dbReference type="Gene3D" id="3.90.1150.10">
    <property type="entry name" value="Aspartate Aminotransferase, domain 1"/>
    <property type="match status" value="1"/>
</dbReference>
<dbReference type="Gene3D" id="3.40.640.10">
    <property type="entry name" value="Type I PLP-dependent aspartate aminotransferase-like (Major domain)"/>
    <property type="match status" value="1"/>
</dbReference>
<gene>
    <name evidence="6" type="primary">hisC</name>
    <name evidence="6" type="ORF">GCM10011511_45830</name>
</gene>
<evidence type="ECO:0000256" key="4">
    <source>
        <dbReference type="ARBA" id="ARBA00022898"/>
    </source>
</evidence>
<accession>A0A8J2UHB5</accession>
<evidence type="ECO:0000256" key="2">
    <source>
        <dbReference type="ARBA" id="ARBA00022576"/>
    </source>
</evidence>
<dbReference type="AlphaFoldDB" id="A0A8J2UHB5"/>
<dbReference type="PANTHER" id="PTHR43643:SF3">
    <property type="entry name" value="HISTIDINOL-PHOSPHATE AMINOTRANSFERASE"/>
    <property type="match status" value="1"/>
</dbReference>
<dbReference type="InterPro" id="IPR050106">
    <property type="entry name" value="HistidinolP_aminotransfase"/>
</dbReference>
<comment type="similarity">
    <text evidence="1">Belongs to the class-II pyridoxal-phosphate-dependent aminotransferase family. Histidinol-phosphate aminotransferase subfamily.</text>
</comment>
<dbReference type="EMBL" id="BMJC01000005">
    <property type="protein sequence ID" value="GGB16854.1"/>
    <property type="molecule type" value="Genomic_DNA"/>
</dbReference>
<dbReference type="InterPro" id="IPR015424">
    <property type="entry name" value="PyrdxlP-dep_Trfase"/>
</dbReference>
<comment type="caution">
    <text evidence="6">The sequence shown here is derived from an EMBL/GenBank/DDBJ whole genome shotgun (WGS) entry which is preliminary data.</text>
</comment>
<keyword evidence="4" id="KW-0663">Pyridoxal phosphate</keyword>
<dbReference type="InterPro" id="IPR015422">
    <property type="entry name" value="PyrdxlP-dep_Trfase_small"/>
</dbReference>
<dbReference type="CDD" id="cd00609">
    <property type="entry name" value="AAT_like"/>
    <property type="match status" value="1"/>
</dbReference>
<sequence>MLDKVQASPVIVKPGDSPILYQEAWTEKTIALNAPAPLKARLFANENPFGPSDKAKKAIMEALPTSYQYPFRSMPDLTKKIADFEGIKEENILMASGSSPLLMAAALYYSKPGGNIITGDPSYEDLPTKATRMGEKWVKVPLTADYKLDLVAMEKAIDENTGLVYVCNPNNPTATVVDTAQLKAFVERVSKRVPVFVDEAYIDYLPDPQGTTLIPMANSMPNIIVARTFSKLYGFAGLRLGYVVTQPDIIKKLSLYTEASMSITATTLQAAIATYQDREYLDAALKKTVTSKEFLYEVLKKEGYTYIPSSANFVLFPIKMEGKQFTEEMMKRGVGVRFWKFNNQEWCRISIGRMDEMEAFATAFKEIS</sequence>
<keyword evidence="7" id="KW-1185">Reference proteome</keyword>
<proteinExistence type="inferred from homology"/>
<dbReference type="InterPro" id="IPR015421">
    <property type="entry name" value="PyrdxlP-dep_Trfase_major"/>
</dbReference>
<evidence type="ECO:0000313" key="7">
    <source>
        <dbReference type="Proteomes" id="UP000607559"/>
    </source>
</evidence>
<dbReference type="InterPro" id="IPR004839">
    <property type="entry name" value="Aminotransferase_I/II_large"/>
</dbReference>
<organism evidence="6 7">
    <name type="scientific">Puia dinghuensis</name>
    <dbReference type="NCBI Taxonomy" id="1792502"/>
    <lineage>
        <taxon>Bacteria</taxon>
        <taxon>Pseudomonadati</taxon>
        <taxon>Bacteroidota</taxon>
        <taxon>Chitinophagia</taxon>
        <taxon>Chitinophagales</taxon>
        <taxon>Chitinophagaceae</taxon>
        <taxon>Puia</taxon>
    </lineage>
</organism>
<reference evidence="6" key="2">
    <citation type="submission" date="2020-09" db="EMBL/GenBank/DDBJ databases">
        <authorList>
            <person name="Sun Q."/>
            <person name="Zhou Y."/>
        </authorList>
    </citation>
    <scope>NUCLEOTIDE SEQUENCE</scope>
    <source>
        <strain evidence="6">CGMCC 1.15448</strain>
    </source>
</reference>
<keyword evidence="2 6" id="KW-0032">Aminotransferase</keyword>
<keyword evidence="3" id="KW-0808">Transferase</keyword>
<evidence type="ECO:0000256" key="3">
    <source>
        <dbReference type="ARBA" id="ARBA00022679"/>
    </source>
</evidence>
<evidence type="ECO:0000256" key="1">
    <source>
        <dbReference type="ARBA" id="ARBA00007970"/>
    </source>
</evidence>
<dbReference type="SUPFAM" id="SSF53383">
    <property type="entry name" value="PLP-dependent transferases"/>
    <property type="match status" value="1"/>
</dbReference>
<feature type="domain" description="Aminotransferase class I/classII large" evidence="5">
    <location>
        <begin position="42"/>
        <end position="363"/>
    </location>
</feature>
<evidence type="ECO:0000259" key="5">
    <source>
        <dbReference type="Pfam" id="PF00155"/>
    </source>
</evidence>
<dbReference type="Proteomes" id="UP000607559">
    <property type="component" value="Unassembled WGS sequence"/>
</dbReference>
<protein>
    <submittedName>
        <fullName evidence="6">Histidinol-phosphate aminotransferase</fullName>
    </submittedName>
</protein>
<reference evidence="6" key="1">
    <citation type="journal article" date="2014" name="Int. J. Syst. Evol. Microbiol.">
        <title>Complete genome sequence of Corynebacterium casei LMG S-19264T (=DSM 44701T), isolated from a smear-ripened cheese.</title>
        <authorList>
            <consortium name="US DOE Joint Genome Institute (JGI-PGF)"/>
            <person name="Walter F."/>
            <person name="Albersmeier A."/>
            <person name="Kalinowski J."/>
            <person name="Ruckert C."/>
        </authorList>
    </citation>
    <scope>NUCLEOTIDE SEQUENCE</scope>
    <source>
        <strain evidence="6">CGMCC 1.15448</strain>
    </source>
</reference>
<name>A0A8J2UHB5_9BACT</name>
<dbReference type="GO" id="GO:0030170">
    <property type="term" value="F:pyridoxal phosphate binding"/>
    <property type="evidence" value="ECO:0007669"/>
    <property type="project" value="InterPro"/>
</dbReference>
<evidence type="ECO:0000313" key="6">
    <source>
        <dbReference type="EMBL" id="GGB16854.1"/>
    </source>
</evidence>
<dbReference type="GO" id="GO:0008483">
    <property type="term" value="F:transaminase activity"/>
    <property type="evidence" value="ECO:0007669"/>
    <property type="project" value="UniProtKB-KW"/>
</dbReference>
<dbReference type="Pfam" id="PF00155">
    <property type="entry name" value="Aminotran_1_2"/>
    <property type="match status" value="1"/>
</dbReference>